<evidence type="ECO:0000313" key="1">
    <source>
        <dbReference type="EMBL" id="KAE9589670.1"/>
    </source>
</evidence>
<comment type="caution">
    <text evidence="1">The sequence shown here is derived from an EMBL/GenBank/DDBJ whole genome shotgun (WGS) entry which is preliminary data.</text>
</comment>
<dbReference type="EMBL" id="WOCE01000021">
    <property type="protein sequence ID" value="KAE9589670.1"/>
    <property type="molecule type" value="Genomic_DNA"/>
</dbReference>
<protein>
    <submittedName>
        <fullName evidence="1">Uncharacterized protein</fullName>
    </submittedName>
</protein>
<gene>
    <name evidence="1" type="ORF">Lalb_Chr21g0311431</name>
</gene>
<dbReference type="AlphaFoldDB" id="A0A6A4NJT3"/>
<accession>A0A6A4NJT3</accession>
<proteinExistence type="predicted"/>
<dbReference type="OrthoDB" id="1433466at2759"/>
<organism evidence="1 2">
    <name type="scientific">Lupinus albus</name>
    <name type="common">White lupine</name>
    <name type="synonym">Lupinus termis</name>
    <dbReference type="NCBI Taxonomy" id="3870"/>
    <lineage>
        <taxon>Eukaryota</taxon>
        <taxon>Viridiplantae</taxon>
        <taxon>Streptophyta</taxon>
        <taxon>Embryophyta</taxon>
        <taxon>Tracheophyta</taxon>
        <taxon>Spermatophyta</taxon>
        <taxon>Magnoliopsida</taxon>
        <taxon>eudicotyledons</taxon>
        <taxon>Gunneridae</taxon>
        <taxon>Pentapetalae</taxon>
        <taxon>rosids</taxon>
        <taxon>fabids</taxon>
        <taxon>Fabales</taxon>
        <taxon>Fabaceae</taxon>
        <taxon>Papilionoideae</taxon>
        <taxon>50 kb inversion clade</taxon>
        <taxon>genistoids sensu lato</taxon>
        <taxon>core genistoids</taxon>
        <taxon>Genisteae</taxon>
        <taxon>Lupinus</taxon>
    </lineage>
</organism>
<reference evidence="2" key="1">
    <citation type="journal article" date="2020" name="Nat. Commun.">
        <title>Genome sequence of the cluster root forming white lupin.</title>
        <authorList>
            <person name="Hufnagel B."/>
            <person name="Marques A."/>
            <person name="Soriano A."/>
            <person name="Marques L."/>
            <person name="Divol F."/>
            <person name="Doumas P."/>
            <person name="Sallet E."/>
            <person name="Mancinotti D."/>
            <person name="Carrere S."/>
            <person name="Marande W."/>
            <person name="Arribat S."/>
            <person name="Keller J."/>
            <person name="Huneau C."/>
            <person name="Blein T."/>
            <person name="Aime D."/>
            <person name="Laguerre M."/>
            <person name="Taylor J."/>
            <person name="Schubert V."/>
            <person name="Nelson M."/>
            <person name="Geu-Flores F."/>
            <person name="Crespi M."/>
            <person name="Gallardo-Guerrero K."/>
            <person name="Delaux P.-M."/>
            <person name="Salse J."/>
            <person name="Berges H."/>
            <person name="Guyot R."/>
            <person name="Gouzy J."/>
            <person name="Peret B."/>
        </authorList>
    </citation>
    <scope>NUCLEOTIDE SEQUENCE [LARGE SCALE GENOMIC DNA]</scope>
    <source>
        <strain evidence="2">cv. Amiga</strain>
    </source>
</reference>
<name>A0A6A4NJT3_LUPAL</name>
<sequence length="43" mass="5399">MVTSKEKDHRVDVRRLSYRELDVFRKRWEKAAEEDKCWVDPYQ</sequence>
<keyword evidence="2" id="KW-1185">Reference proteome</keyword>
<dbReference type="Proteomes" id="UP000447434">
    <property type="component" value="Chromosome 21"/>
</dbReference>
<evidence type="ECO:0000313" key="2">
    <source>
        <dbReference type="Proteomes" id="UP000447434"/>
    </source>
</evidence>